<dbReference type="PANTHER" id="PTHR11451:SF44">
    <property type="entry name" value="THREONINE--TRNA LIGASE, CHLOROPLASTIC_MITOCHONDRIAL 2"/>
    <property type="match status" value="1"/>
</dbReference>
<dbReference type="KEGG" id="cvn:111126431"/>
<dbReference type="PANTHER" id="PTHR11451">
    <property type="entry name" value="THREONINE-TRNA LIGASE"/>
    <property type="match status" value="1"/>
</dbReference>
<accession>A0A8B8DII1</accession>
<evidence type="ECO:0000313" key="2">
    <source>
        <dbReference type="Proteomes" id="UP000694844"/>
    </source>
</evidence>
<dbReference type="InterPro" id="IPR018163">
    <property type="entry name" value="Thr/Ala-tRNA-synth_IIc_edit"/>
</dbReference>
<dbReference type="SUPFAM" id="SSF81271">
    <property type="entry name" value="TGS-like"/>
    <property type="match status" value="1"/>
</dbReference>
<proteinExistence type="predicted"/>
<dbReference type="InterPro" id="IPR012676">
    <property type="entry name" value="TGS-like"/>
</dbReference>
<evidence type="ECO:0000313" key="3">
    <source>
        <dbReference type="RefSeq" id="XP_022326786.1"/>
    </source>
</evidence>
<reference evidence="3" key="1">
    <citation type="submission" date="2025-08" db="UniProtKB">
        <authorList>
            <consortium name="RefSeq"/>
        </authorList>
    </citation>
    <scope>IDENTIFICATION</scope>
    <source>
        <tissue evidence="3">Whole sample</tissue>
    </source>
</reference>
<dbReference type="Proteomes" id="UP000694844">
    <property type="component" value="Chromosome 3"/>
</dbReference>
<sequence length="343" mass="39463">MTCCVLRKWKEAANLSRLSLCRQLCTQVAKHEEINSLDSPRTNSDIRAMRNRMFLEEKKRQLSLIRRVEKIRVEYNGIPEDCTLQMNKELSTPYNCAMHMKSNIRTLAALALVNNEVWDMHRPLNADCSLEFLKFMDSDPAELNKACWRTGSFIIGYIFDRALKDENHVDVIRFPSNPVVEDGYFCCDIDLGSLNSWQPVKEELTALSIVGTKLIKESATFERLDVDQELALEMFKDNKHKCQQIPDIAKSSVTGSQVTLYKLLDYVDIASGPLLESTYHLFQFNITKLFPVTSSEYGPFVRVHGITMPRALHIHYKAYELLTERAKRIGLQDPYRKSSSIPE</sequence>
<dbReference type="InterPro" id="IPR012675">
    <property type="entry name" value="Beta-grasp_dom_sf"/>
</dbReference>
<dbReference type="Gene3D" id="3.30.980.10">
    <property type="entry name" value="Threonyl-trna Synthetase, Chain A, domain 2"/>
    <property type="match status" value="1"/>
</dbReference>
<dbReference type="RefSeq" id="XP_022326786.1">
    <property type="nucleotide sequence ID" value="XM_022471078.1"/>
</dbReference>
<keyword evidence="1" id="KW-0648">Protein biosynthesis</keyword>
<evidence type="ECO:0000256" key="1">
    <source>
        <dbReference type="ARBA" id="ARBA00022917"/>
    </source>
</evidence>
<dbReference type="Gene3D" id="3.10.20.30">
    <property type="match status" value="1"/>
</dbReference>
<protein>
    <submittedName>
        <fullName evidence="3">39S ribosomal protein L39, mitochondrial-like</fullName>
    </submittedName>
</protein>
<dbReference type="OrthoDB" id="5870821at2759"/>
<dbReference type="GeneID" id="111126431"/>
<dbReference type="GO" id="GO:0004829">
    <property type="term" value="F:threonine-tRNA ligase activity"/>
    <property type="evidence" value="ECO:0007669"/>
    <property type="project" value="TreeGrafter"/>
</dbReference>
<dbReference type="GO" id="GO:0006435">
    <property type="term" value="P:threonyl-tRNA aminoacylation"/>
    <property type="evidence" value="ECO:0007669"/>
    <property type="project" value="TreeGrafter"/>
</dbReference>
<keyword evidence="2" id="KW-1185">Reference proteome</keyword>
<dbReference type="GO" id="GO:0005739">
    <property type="term" value="C:mitochondrion"/>
    <property type="evidence" value="ECO:0007669"/>
    <property type="project" value="TreeGrafter"/>
</dbReference>
<name>A0A8B8DII1_CRAVI</name>
<gene>
    <name evidence="3" type="primary">LOC111126431</name>
</gene>
<dbReference type="GO" id="GO:0000166">
    <property type="term" value="F:nucleotide binding"/>
    <property type="evidence" value="ECO:0007669"/>
    <property type="project" value="InterPro"/>
</dbReference>
<dbReference type="AlphaFoldDB" id="A0A8B8DII1"/>
<dbReference type="CDD" id="cd01667">
    <property type="entry name" value="TGS_ThrRS"/>
    <property type="match status" value="1"/>
</dbReference>
<dbReference type="SUPFAM" id="SSF55186">
    <property type="entry name" value="ThrRS/AlaRS common domain"/>
    <property type="match status" value="1"/>
</dbReference>
<organism evidence="2 3">
    <name type="scientific">Crassostrea virginica</name>
    <name type="common">Eastern oyster</name>
    <dbReference type="NCBI Taxonomy" id="6565"/>
    <lineage>
        <taxon>Eukaryota</taxon>
        <taxon>Metazoa</taxon>
        <taxon>Spiralia</taxon>
        <taxon>Lophotrochozoa</taxon>
        <taxon>Mollusca</taxon>
        <taxon>Bivalvia</taxon>
        <taxon>Autobranchia</taxon>
        <taxon>Pteriomorphia</taxon>
        <taxon>Ostreida</taxon>
        <taxon>Ostreoidea</taxon>
        <taxon>Ostreidae</taxon>
        <taxon>Crassostrea</taxon>
    </lineage>
</organism>